<dbReference type="AlphaFoldDB" id="A0A0H3M7P8"/>
<gene>
    <name evidence="1" type="ordered locus">BCG_2100c</name>
</gene>
<dbReference type="HOGENOM" id="CLU_116676_0_0_11"/>
<dbReference type="KEGG" id="mbb:BCG_2100c"/>
<organism evidence="1 2">
    <name type="scientific">Mycobacterium bovis (strain BCG / Pasteur 1173P2)</name>
    <dbReference type="NCBI Taxonomy" id="410289"/>
    <lineage>
        <taxon>Bacteria</taxon>
        <taxon>Bacillati</taxon>
        <taxon>Actinomycetota</taxon>
        <taxon>Actinomycetes</taxon>
        <taxon>Mycobacteriales</taxon>
        <taxon>Mycobacteriaceae</taxon>
        <taxon>Mycobacterium</taxon>
        <taxon>Mycobacterium tuberculosis complex</taxon>
    </lineage>
</organism>
<protein>
    <submittedName>
        <fullName evidence="1">Possible transmembrane protein</fullName>
    </submittedName>
</protein>
<accession>A0A0H3M7P8</accession>
<reference evidence="1 2" key="1">
    <citation type="journal article" date="2007" name="Proc. Natl. Acad. Sci. U.S.A.">
        <title>Genome plasticity of BCG and impact on vaccine efficacy.</title>
        <authorList>
            <person name="Brosch R."/>
            <person name="Gordon S.V."/>
            <person name="Garnier T."/>
            <person name="Eiglmeier K."/>
            <person name="Frigui W."/>
            <person name="Valenti P."/>
            <person name="Dos Santos S."/>
            <person name="Duthoy S."/>
            <person name="Lacroix C."/>
            <person name="Garcia-Pelayo C."/>
            <person name="Inwald J.K."/>
            <person name="Golby P."/>
            <person name="Garcia J.N."/>
            <person name="Hewinson R.G."/>
            <person name="Behr M.A."/>
            <person name="Quail M.A."/>
            <person name="Churcher C."/>
            <person name="Barrell B.G."/>
            <person name="Parkhill J."/>
            <person name="Cole S.T."/>
        </authorList>
    </citation>
    <scope>NUCLEOTIDE SEQUENCE [LARGE SCALE GENOMIC DNA]</scope>
    <source>
        <strain evidence="2">BCG / Pasteur 1173P2</strain>
    </source>
</reference>
<dbReference type="Proteomes" id="UP000001472">
    <property type="component" value="Chromosome"/>
</dbReference>
<dbReference type="EMBL" id="AM408590">
    <property type="protein sequence ID" value="CAL72088.1"/>
    <property type="molecule type" value="Genomic_DNA"/>
</dbReference>
<name>A0A0H3M7P8_MYCBP</name>
<sequence>MFANAGLSPFVAIWTARAASLYTSHNFWCAAAVSAAVYVGSAVVPAAVAGPLFVGRVSATIKAAAPSTTAAIATLATAANGQLRERGGAGGWVGVHCPVVGGGGGGGVLVTRVRLLQLPCLCTPPACQQRLVATLAWATAVGRFRCRGRRSCGWRPLLRLGRCGAVRRGGVPFRPGWVRVPRYLVRCGLAGRRSPRATRVGDH</sequence>
<proteinExistence type="predicted"/>
<keyword evidence="1" id="KW-0812">Transmembrane</keyword>
<keyword evidence="1" id="KW-0472">Membrane</keyword>
<evidence type="ECO:0000313" key="1">
    <source>
        <dbReference type="EMBL" id="CAL72088.1"/>
    </source>
</evidence>
<evidence type="ECO:0000313" key="2">
    <source>
        <dbReference type="Proteomes" id="UP000001472"/>
    </source>
</evidence>